<name>A0A5P2BGL5_STRVZ</name>
<protein>
    <submittedName>
        <fullName evidence="1">Uncharacterized protein</fullName>
    </submittedName>
</protein>
<keyword evidence="2" id="KW-1185">Reference proteome</keyword>
<proteinExistence type="predicted"/>
<gene>
    <name evidence="1" type="ORF">DEJ47_24725</name>
</gene>
<sequence>MSWRYDVYVCPDPDAPSHGLYCHDRMEQVEGTFHDYGYRDAFKLAHERAEEHGHAAVWSTSPFNGKTTLVYQHIRGGGPCETCRGKVRGRGPWTRHVLGDQFMCEQCAAQARREWGKRNGWPDSDCPSYWPVLDRALKG</sequence>
<evidence type="ECO:0000313" key="2">
    <source>
        <dbReference type="Proteomes" id="UP000323046"/>
    </source>
</evidence>
<dbReference type="AlphaFoldDB" id="A0A5P2BGL5"/>
<dbReference type="EMBL" id="CP029193">
    <property type="protein sequence ID" value="QES29207.1"/>
    <property type="molecule type" value="Genomic_DNA"/>
</dbReference>
<dbReference type="Proteomes" id="UP000323046">
    <property type="component" value="Chromosome"/>
</dbReference>
<reference evidence="1 2" key="1">
    <citation type="submission" date="2018-05" db="EMBL/GenBank/DDBJ databases">
        <title>Streptomyces venezuelae.</title>
        <authorList>
            <person name="Kim W."/>
            <person name="Lee N."/>
            <person name="Cho B.-K."/>
        </authorList>
    </citation>
    <scope>NUCLEOTIDE SEQUENCE [LARGE SCALE GENOMIC DNA]</scope>
    <source>
        <strain evidence="1 2">ATCC 14583</strain>
    </source>
</reference>
<organism evidence="1 2">
    <name type="scientific">Streptomyces venezuelae</name>
    <dbReference type="NCBI Taxonomy" id="54571"/>
    <lineage>
        <taxon>Bacteria</taxon>
        <taxon>Bacillati</taxon>
        <taxon>Actinomycetota</taxon>
        <taxon>Actinomycetes</taxon>
        <taxon>Kitasatosporales</taxon>
        <taxon>Streptomycetaceae</taxon>
        <taxon>Streptomyces</taxon>
    </lineage>
</organism>
<dbReference type="RefSeq" id="WP_150171725.1">
    <property type="nucleotide sequence ID" value="NZ_CP029193.1"/>
</dbReference>
<dbReference type="OrthoDB" id="4150619at2"/>
<evidence type="ECO:0000313" key="1">
    <source>
        <dbReference type="EMBL" id="QES29207.1"/>
    </source>
</evidence>
<accession>A0A5P2BGL5</accession>